<organism evidence="9 10">
    <name type="scientific">Persicobacter psychrovividus</name>
    <dbReference type="NCBI Taxonomy" id="387638"/>
    <lineage>
        <taxon>Bacteria</taxon>
        <taxon>Pseudomonadati</taxon>
        <taxon>Bacteroidota</taxon>
        <taxon>Cytophagia</taxon>
        <taxon>Cytophagales</taxon>
        <taxon>Persicobacteraceae</taxon>
        <taxon>Persicobacter</taxon>
    </lineage>
</organism>
<dbReference type="RefSeq" id="WP_338397885.1">
    <property type="nucleotide sequence ID" value="NZ_AP025292.1"/>
</dbReference>
<dbReference type="CDD" id="cd00082">
    <property type="entry name" value="HisKA"/>
    <property type="match status" value="1"/>
</dbReference>
<feature type="transmembrane region" description="Helical" evidence="7">
    <location>
        <begin position="52"/>
        <end position="69"/>
    </location>
</feature>
<keyword evidence="4" id="KW-0808">Transferase</keyword>
<evidence type="ECO:0000256" key="3">
    <source>
        <dbReference type="ARBA" id="ARBA00022553"/>
    </source>
</evidence>
<dbReference type="InterPro" id="IPR003661">
    <property type="entry name" value="HisK_dim/P_dom"/>
</dbReference>
<dbReference type="PANTHER" id="PTHR43711">
    <property type="entry name" value="TWO-COMPONENT HISTIDINE KINASE"/>
    <property type="match status" value="1"/>
</dbReference>
<dbReference type="InterPro" id="IPR005467">
    <property type="entry name" value="His_kinase_dom"/>
</dbReference>
<evidence type="ECO:0000259" key="8">
    <source>
        <dbReference type="PROSITE" id="PS50109"/>
    </source>
</evidence>
<dbReference type="PROSITE" id="PS50109">
    <property type="entry name" value="HIS_KIN"/>
    <property type="match status" value="1"/>
</dbReference>
<feature type="transmembrane region" description="Helical" evidence="7">
    <location>
        <begin position="157"/>
        <end position="178"/>
    </location>
</feature>
<keyword evidence="7" id="KW-1133">Transmembrane helix</keyword>
<accession>A0ABM7VDG5</accession>
<keyword evidence="7" id="KW-0472">Membrane</keyword>
<dbReference type="Gene3D" id="1.10.287.130">
    <property type="match status" value="1"/>
</dbReference>
<keyword evidence="10" id="KW-1185">Reference proteome</keyword>
<dbReference type="InterPro" id="IPR003594">
    <property type="entry name" value="HATPase_dom"/>
</dbReference>
<dbReference type="SUPFAM" id="SSF55874">
    <property type="entry name" value="ATPase domain of HSP90 chaperone/DNA topoisomerase II/histidine kinase"/>
    <property type="match status" value="1"/>
</dbReference>
<evidence type="ECO:0000256" key="1">
    <source>
        <dbReference type="ARBA" id="ARBA00000085"/>
    </source>
</evidence>
<dbReference type="Pfam" id="PF02518">
    <property type="entry name" value="HATPase_c"/>
    <property type="match status" value="1"/>
</dbReference>
<evidence type="ECO:0000313" key="9">
    <source>
        <dbReference type="EMBL" id="BDC98814.1"/>
    </source>
</evidence>
<keyword evidence="6" id="KW-0902">Two-component regulatory system</keyword>
<evidence type="ECO:0000256" key="6">
    <source>
        <dbReference type="ARBA" id="ARBA00023012"/>
    </source>
</evidence>
<dbReference type="EMBL" id="AP025292">
    <property type="protein sequence ID" value="BDC98814.1"/>
    <property type="molecule type" value="Genomic_DNA"/>
</dbReference>
<dbReference type="InterPro" id="IPR004358">
    <property type="entry name" value="Sig_transdc_His_kin-like_C"/>
</dbReference>
<feature type="domain" description="Histidine kinase" evidence="8">
    <location>
        <begin position="320"/>
        <end position="533"/>
    </location>
</feature>
<comment type="catalytic activity">
    <reaction evidence="1">
        <text>ATP + protein L-histidine = ADP + protein N-phospho-L-histidine.</text>
        <dbReference type="EC" id="2.7.13.3"/>
    </reaction>
</comment>
<evidence type="ECO:0000256" key="5">
    <source>
        <dbReference type="ARBA" id="ARBA00022777"/>
    </source>
</evidence>
<feature type="transmembrane region" description="Helical" evidence="7">
    <location>
        <begin position="98"/>
        <end position="115"/>
    </location>
</feature>
<dbReference type="EC" id="2.7.13.3" evidence="2"/>
<evidence type="ECO:0000313" key="10">
    <source>
        <dbReference type="Proteomes" id="UP001354989"/>
    </source>
</evidence>
<dbReference type="PRINTS" id="PR00344">
    <property type="entry name" value="BCTRLSENSOR"/>
</dbReference>
<protein>
    <recommendedName>
        <fullName evidence="2">histidine kinase</fullName>
        <ecNumber evidence="2">2.7.13.3</ecNumber>
    </recommendedName>
</protein>
<dbReference type="CDD" id="cd00075">
    <property type="entry name" value="HATPase"/>
    <property type="match status" value="1"/>
</dbReference>
<dbReference type="SMART" id="SM00387">
    <property type="entry name" value="HATPase_c"/>
    <property type="match status" value="1"/>
</dbReference>
<keyword evidence="3" id="KW-0597">Phosphoprotein</keyword>
<dbReference type="InterPro" id="IPR036097">
    <property type="entry name" value="HisK_dim/P_sf"/>
</dbReference>
<reference evidence="9 10" key="1">
    <citation type="submission" date="2021-12" db="EMBL/GenBank/DDBJ databases">
        <title>Genome sequencing of bacteria with rrn-lacking chromosome and rrn-plasmid.</title>
        <authorList>
            <person name="Anda M."/>
            <person name="Iwasaki W."/>
        </authorList>
    </citation>
    <scope>NUCLEOTIDE SEQUENCE [LARGE SCALE GENOMIC DNA]</scope>
    <source>
        <strain evidence="9 10">NBRC 101262</strain>
    </source>
</reference>
<feature type="transmembrane region" description="Helical" evidence="7">
    <location>
        <begin position="26"/>
        <end position="46"/>
    </location>
</feature>
<feature type="transmembrane region" description="Helical" evidence="7">
    <location>
        <begin position="76"/>
        <end position="92"/>
    </location>
</feature>
<dbReference type="Proteomes" id="UP001354989">
    <property type="component" value="Chromosome"/>
</dbReference>
<sequence>MARKLNYLNILGVDDQFSLSEKIINAAALVMIASAILCLIFLAPNINLHPAYNYSFKYMAVANVLVLVFNRYYRKFNIALGIFLSIELAMLYSDFVGTGGLVGTSPIFLMVCHMLNYNMLHIKHHPLYFLCSTSLIFIAIGYNLINPDLSAPLQYQIFSRIGEILSVDLLGSAALWLFKRQDYTRSQKLKEINDHQKQLIESIEDDFFIVQYDRQLKPYYHSHSFNSIFPEIAPNQIDRLWAQLIDPHRNNQVREQTIKINGKNVHLKINQKVFNPATARQYTQIIVQDITQQKNHEENLYASLRKESRLNKAKNEFITMVSHQFRTPLTTIQSAHQLIAYQIEQDIKKPPTKYQPRFNQISESIESLTGMMERLLDFGRIEADDLQPSYRKIDLLPLINRQIAQRINDREIHLSIAGKKQPVYADANLLEHVIINLISNAIKYSEQPIEIKVHFQAADYQIAFIDQGIGISPPELERLFEPFFRAKNTENFKGTGIGLSFVKKFVELHHGNVSVQSKPSEGSKFMITIPYLPTESANRSTQKIDLPY</sequence>
<feature type="transmembrane region" description="Helical" evidence="7">
    <location>
        <begin position="127"/>
        <end position="145"/>
    </location>
</feature>
<dbReference type="InterPro" id="IPR050736">
    <property type="entry name" value="Sensor_HK_Regulatory"/>
</dbReference>
<evidence type="ECO:0000256" key="4">
    <source>
        <dbReference type="ARBA" id="ARBA00022679"/>
    </source>
</evidence>
<evidence type="ECO:0000256" key="7">
    <source>
        <dbReference type="SAM" id="Phobius"/>
    </source>
</evidence>
<gene>
    <name evidence="9" type="ORF">PEPS_10950</name>
</gene>
<keyword evidence="5" id="KW-0418">Kinase</keyword>
<proteinExistence type="predicted"/>
<name>A0ABM7VDG5_9BACT</name>
<dbReference type="PANTHER" id="PTHR43711:SF1">
    <property type="entry name" value="HISTIDINE KINASE 1"/>
    <property type="match status" value="1"/>
</dbReference>
<evidence type="ECO:0000256" key="2">
    <source>
        <dbReference type="ARBA" id="ARBA00012438"/>
    </source>
</evidence>
<dbReference type="Gene3D" id="3.30.565.10">
    <property type="entry name" value="Histidine kinase-like ATPase, C-terminal domain"/>
    <property type="match status" value="1"/>
</dbReference>
<keyword evidence="7" id="KW-0812">Transmembrane</keyword>
<dbReference type="SUPFAM" id="SSF47384">
    <property type="entry name" value="Homodimeric domain of signal transducing histidine kinase"/>
    <property type="match status" value="1"/>
</dbReference>
<dbReference type="SMART" id="SM00388">
    <property type="entry name" value="HisKA"/>
    <property type="match status" value="1"/>
</dbReference>
<dbReference type="Pfam" id="PF00512">
    <property type="entry name" value="HisKA"/>
    <property type="match status" value="1"/>
</dbReference>
<dbReference type="InterPro" id="IPR036890">
    <property type="entry name" value="HATPase_C_sf"/>
</dbReference>